<protein>
    <recommendedName>
        <fullName evidence="7">N-acetyl-gamma-glutamyl-phosphate reductase</fullName>
        <shortName evidence="7">AGPR</shortName>
        <ecNumber evidence="7">1.2.1.38</ecNumber>
    </recommendedName>
    <alternativeName>
        <fullName evidence="7">N-acetyl-glutamate semialdehyde dehydrogenase</fullName>
        <shortName evidence="7">NAGSA dehydrogenase</shortName>
    </alternativeName>
</protein>
<evidence type="ECO:0000256" key="7">
    <source>
        <dbReference type="HAMAP-Rule" id="MF_00150"/>
    </source>
</evidence>
<dbReference type="GO" id="GO:0006526">
    <property type="term" value="P:L-arginine biosynthetic process"/>
    <property type="evidence" value="ECO:0007669"/>
    <property type="project" value="UniProtKB-UniRule"/>
</dbReference>
<keyword evidence="7" id="KW-0963">Cytoplasm</keyword>
<dbReference type="InterPro" id="IPR000706">
    <property type="entry name" value="AGPR_type-1"/>
</dbReference>
<dbReference type="GO" id="GO:0003942">
    <property type="term" value="F:N-acetyl-gamma-glutamyl-phosphate reductase activity"/>
    <property type="evidence" value="ECO:0007669"/>
    <property type="project" value="UniProtKB-UniRule"/>
</dbReference>
<evidence type="ECO:0000313" key="9">
    <source>
        <dbReference type="EMBL" id="PTQ80408.1"/>
    </source>
</evidence>
<keyword evidence="3 7" id="KW-0028">Amino-acid biosynthesis</keyword>
<keyword evidence="2 7" id="KW-0055">Arginine biosynthesis</keyword>
<dbReference type="Pfam" id="PF22698">
    <property type="entry name" value="Semialdhyde_dhC_1"/>
    <property type="match status" value="1"/>
</dbReference>
<evidence type="ECO:0000313" key="10">
    <source>
        <dbReference type="Proteomes" id="UP000244152"/>
    </source>
</evidence>
<dbReference type="EMBL" id="QAOK01000016">
    <property type="protein sequence ID" value="PTQ80408.1"/>
    <property type="molecule type" value="Genomic_DNA"/>
</dbReference>
<organism evidence="9 10">
    <name type="scientific">Nitrosospira multiformis</name>
    <dbReference type="NCBI Taxonomy" id="1231"/>
    <lineage>
        <taxon>Bacteria</taxon>
        <taxon>Pseudomonadati</taxon>
        <taxon>Pseudomonadota</taxon>
        <taxon>Betaproteobacteria</taxon>
        <taxon>Nitrosomonadales</taxon>
        <taxon>Nitrosomonadaceae</taxon>
        <taxon>Nitrosospira</taxon>
    </lineage>
</organism>
<gene>
    <name evidence="7" type="primary">argC</name>
    <name evidence="9" type="ORF">C8R21_11639</name>
</gene>
<dbReference type="GO" id="GO:0070401">
    <property type="term" value="F:NADP+ binding"/>
    <property type="evidence" value="ECO:0007669"/>
    <property type="project" value="InterPro"/>
</dbReference>
<evidence type="ECO:0000256" key="5">
    <source>
        <dbReference type="ARBA" id="ARBA00023002"/>
    </source>
</evidence>
<dbReference type="InterPro" id="IPR023013">
    <property type="entry name" value="AGPR_AS"/>
</dbReference>
<sequence length="342" mass="36988">MLKIGIVGGTGYTGVELLRILSQHPQVSIEAITSRKEAGMDVAQLFPSLRGRIELKFSDPAEANLDKCDVVFFATPNGIAMKQVPSLLDAGVRIIDLAADFRIKDIAVWEKWYGMSHACPELVAEAVYGLPEINRDRIKTARLIANPGCYPTAVQLGFLPLVESGAVDLDHLVADAKSGVSGAGRNAEIHTLFAEAADNFRAYGVSGHRHLPEIRQGLSQAAKHPIGLTFVPHLTPMIRGIHATLYAKLLKEVDLQALYENRYVNEPFVDVLPAGSHPETRSVRGSNLCRIAVHRPQGGDTAVILSVTDNLVKGAAGQAVQNMNLMFGLPETLAITHVPLFP</sequence>
<dbReference type="Proteomes" id="UP000244152">
    <property type="component" value="Unassembled WGS sequence"/>
</dbReference>
<feature type="domain" description="Semialdehyde dehydrogenase NAD-binding" evidence="8">
    <location>
        <begin position="3"/>
        <end position="141"/>
    </location>
</feature>
<dbReference type="HAMAP" id="MF_00150">
    <property type="entry name" value="ArgC_type1"/>
    <property type="match status" value="1"/>
</dbReference>
<dbReference type="Pfam" id="PF01118">
    <property type="entry name" value="Semialdhyde_dh"/>
    <property type="match status" value="1"/>
</dbReference>
<dbReference type="PANTHER" id="PTHR32338">
    <property type="entry name" value="N-ACETYL-GAMMA-GLUTAMYL-PHOSPHATE REDUCTASE, CHLOROPLASTIC-RELATED-RELATED"/>
    <property type="match status" value="1"/>
</dbReference>
<comment type="catalytic activity">
    <reaction evidence="6 7">
        <text>N-acetyl-L-glutamate 5-semialdehyde + phosphate + NADP(+) = N-acetyl-L-glutamyl 5-phosphate + NADPH + H(+)</text>
        <dbReference type="Rhea" id="RHEA:21588"/>
        <dbReference type="ChEBI" id="CHEBI:15378"/>
        <dbReference type="ChEBI" id="CHEBI:29123"/>
        <dbReference type="ChEBI" id="CHEBI:43474"/>
        <dbReference type="ChEBI" id="CHEBI:57783"/>
        <dbReference type="ChEBI" id="CHEBI:57936"/>
        <dbReference type="ChEBI" id="CHEBI:58349"/>
        <dbReference type="EC" id="1.2.1.38"/>
    </reaction>
</comment>
<evidence type="ECO:0000256" key="1">
    <source>
        <dbReference type="ARBA" id="ARBA00004862"/>
    </source>
</evidence>
<name>A0A2T5I9C2_9PROT</name>
<dbReference type="InterPro" id="IPR036291">
    <property type="entry name" value="NAD(P)-bd_dom_sf"/>
</dbReference>
<evidence type="ECO:0000256" key="6">
    <source>
        <dbReference type="ARBA" id="ARBA00050557"/>
    </source>
</evidence>
<comment type="function">
    <text evidence="7">Catalyzes the NADPH-dependent reduction of N-acetyl-5-glutamyl phosphate to yield N-acetyl-L-glutamate 5-semialdehyde.</text>
</comment>
<comment type="pathway">
    <text evidence="1 7">Amino-acid biosynthesis; L-arginine biosynthesis; N(2)-acetyl-L-ornithine from L-glutamate: step 3/4.</text>
</comment>
<dbReference type="SMART" id="SM00859">
    <property type="entry name" value="Semialdhyde_dh"/>
    <property type="match status" value="1"/>
</dbReference>
<evidence type="ECO:0000256" key="4">
    <source>
        <dbReference type="ARBA" id="ARBA00022857"/>
    </source>
</evidence>
<accession>A0A2T5I9C2</accession>
<dbReference type="InterPro" id="IPR058924">
    <property type="entry name" value="AGPR_dimerisation_dom"/>
</dbReference>
<dbReference type="UniPathway" id="UPA00068">
    <property type="reaction ID" value="UER00108"/>
</dbReference>
<comment type="similarity">
    <text evidence="7">Belongs to the NAGSA dehydrogenase family. Type 1 subfamily.</text>
</comment>
<evidence type="ECO:0000259" key="8">
    <source>
        <dbReference type="SMART" id="SM00859"/>
    </source>
</evidence>
<dbReference type="RefSeq" id="WP_107762495.1">
    <property type="nucleotide sequence ID" value="NZ_QAOK01000016.1"/>
</dbReference>
<dbReference type="Gene3D" id="3.30.360.10">
    <property type="entry name" value="Dihydrodipicolinate Reductase, domain 2"/>
    <property type="match status" value="1"/>
</dbReference>
<dbReference type="Gene3D" id="3.40.50.720">
    <property type="entry name" value="NAD(P)-binding Rossmann-like Domain"/>
    <property type="match status" value="1"/>
</dbReference>
<proteinExistence type="inferred from homology"/>
<dbReference type="AlphaFoldDB" id="A0A2T5I9C2"/>
<dbReference type="NCBIfam" id="TIGR01850">
    <property type="entry name" value="argC"/>
    <property type="match status" value="1"/>
</dbReference>
<dbReference type="GO" id="GO:0005737">
    <property type="term" value="C:cytoplasm"/>
    <property type="evidence" value="ECO:0007669"/>
    <property type="project" value="UniProtKB-SubCell"/>
</dbReference>
<evidence type="ECO:0000256" key="2">
    <source>
        <dbReference type="ARBA" id="ARBA00022571"/>
    </source>
</evidence>
<dbReference type="InterPro" id="IPR000534">
    <property type="entry name" value="Semialdehyde_DH_NAD-bd"/>
</dbReference>
<comment type="caution">
    <text evidence="9">The sequence shown here is derived from an EMBL/GenBank/DDBJ whole genome shotgun (WGS) entry which is preliminary data.</text>
</comment>
<comment type="subcellular location">
    <subcellularLocation>
        <location evidence="7">Cytoplasm</location>
    </subcellularLocation>
</comment>
<reference evidence="9 10" key="1">
    <citation type="submission" date="2018-04" db="EMBL/GenBank/DDBJ databases">
        <title>Active sludge and wastewater microbial communities from Klosterneuburg, Austria.</title>
        <authorList>
            <person name="Wagner M."/>
        </authorList>
    </citation>
    <scope>NUCLEOTIDE SEQUENCE [LARGE SCALE GENOMIC DNA]</scope>
    <source>
        <strain evidence="9 10">Nl12</strain>
    </source>
</reference>
<dbReference type="InterPro" id="IPR050085">
    <property type="entry name" value="AGPR"/>
</dbReference>
<keyword evidence="5 7" id="KW-0560">Oxidoreductase</keyword>
<dbReference type="GO" id="GO:0051287">
    <property type="term" value="F:NAD binding"/>
    <property type="evidence" value="ECO:0007669"/>
    <property type="project" value="InterPro"/>
</dbReference>
<dbReference type="CDD" id="cd23934">
    <property type="entry name" value="AGPR_1_C"/>
    <property type="match status" value="1"/>
</dbReference>
<dbReference type="PROSITE" id="PS01224">
    <property type="entry name" value="ARGC"/>
    <property type="match status" value="1"/>
</dbReference>
<dbReference type="CDD" id="cd17895">
    <property type="entry name" value="AGPR_1_N"/>
    <property type="match status" value="1"/>
</dbReference>
<dbReference type="EC" id="1.2.1.38" evidence="7"/>
<dbReference type="FunFam" id="3.30.360.10:FF:000014">
    <property type="entry name" value="N-acetyl-gamma-glutamyl-phosphate reductase"/>
    <property type="match status" value="1"/>
</dbReference>
<dbReference type="PANTHER" id="PTHR32338:SF10">
    <property type="entry name" value="N-ACETYL-GAMMA-GLUTAMYL-PHOSPHATE REDUCTASE, CHLOROPLASTIC-RELATED"/>
    <property type="match status" value="1"/>
</dbReference>
<dbReference type="SUPFAM" id="SSF51735">
    <property type="entry name" value="NAD(P)-binding Rossmann-fold domains"/>
    <property type="match status" value="1"/>
</dbReference>
<evidence type="ECO:0000256" key="3">
    <source>
        <dbReference type="ARBA" id="ARBA00022605"/>
    </source>
</evidence>
<keyword evidence="4 7" id="KW-0521">NADP</keyword>
<dbReference type="SUPFAM" id="SSF55347">
    <property type="entry name" value="Glyceraldehyde-3-phosphate dehydrogenase-like, C-terminal domain"/>
    <property type="match status" value="1"/>
</dbReference>
<feature type="active site" evidence="7">
    <location>
        <position position="149"/>
    </location>
</feature>